<name>A0A830BLN6_9LAMI</name>
<dbReference type="PANTHER" id="PTHR26379:SF466">
    <property type="entry name" value="BTB_POZ AND MATH DOMAIN-CONTAINING PROTEIN 4"/>
    <property type="match status" value="1"/>
</dbReference>
<comment type="caution">
    <text evidence="5">The sequence shown here is derived from an EMBL/GenBank/DDBJ whole genome shotgun (WGS) entry which is preliminary data.</text>
</comment>
<dbReference type="EMBL" id="BMAC01000168">
    <property type="protein sequence ID" value="GFP88490.1"/>
    <property type="molecule type" value="Genomic_DNA"/>
</dbReference>
<dbReference type="Pfam" id="PF22486">
    <property type="entry name" value="MATH_2"/>
    <property type="match status" value="1"/>
</dbReference>
<dbReference type="Proteomes" id="UP000653305">
    <property type="component" value="Unassembled WGS sequence"/>
</dbReference>
<organism evidence="5 6">
    <name type="scientific">Phtheirospermum japonicum</name>
    <dbReference type="NCBI Taxonomy" id="374723"/>
    <lineage>
        <taxon>Eukaryota</taxon>
        <taxon>Viridiplantae</taxon>
        <taxon>Streptophyta</taxon>
        <taxon>Embryophyta</taxon>
        <taxon>Tracheophyta</taxon>
        <taxon>Spermatophyta</taxon>
        <taxon>Magnoliopsida</taxon>
        <taxon>eudicotyledons</taxon>
        <taxon>Gunneridae</taxon>
        <taxon>Pentapetalae</taxon>
        <taxon>asterids</taxon>
        <taxon>lamiids</taxon>
        <taxon>Lamiales</taxon>
        <taxon>Orobanchaceae</taxon>
        <taxon>Orobanchaceae incertae sedis</taxon>
        <taxon>Phtheirospermum</taxon>
    </lineage>
</organism>
<dbReference type="CDD" id="cd00121">
    <property type="entry name" value="MATH"/>
    <property type="match status" value="1"/>
</dbReference>
<keyword evidence="6" id="KW-1185">Reference proteome</keyword>
<sequence>MKTGSHDWTLKNYSLRKGTGVIESDEFTVCGHRWVIRLYPNGKKAQTYNWGAYASLFLSLMDDESSSSNASDPVQVSIGLFLLDQSGQGDHWDKDYWTVSFLKPGGLVCCGCDDYIRRCALESRRYLKDDCLNIRCDIRVFTGQTQKLPLIKVPAESNNIRADFGKLLESKESADVFFKVGDESFWGHKWILVASSPVFRSLLLDNCHHQSEIVVPDLEPRIFKAMLWFIYTGTLVDEEQKAVNYPGLFILNSFVGKTLAAAHQFELKNLKKICESRILGKISAESVAYVLHLAELYHATELKAACLRFAAENREAILESEGCEYLKQSCPSLFVELAYNKPSSSEGGVLDFRCKILSAAMEPFVALFSLLGASDTKHTKET</sequence>
<evidence type="ECO:0000259" key="3">
    <source>
        <dbReference type="PROSITE" id="PS50097"/>
    </source>
</evidence>
<dbReference type="InterPro" id="IPR011333">
    <property type="entry name" value="SKP1/BTB/POZ_sf"/>
</dbReference>
<proteinExistence type="inferred from homology"/>
<comment type="pathway">
    <text evidence="1">Protein modification; protein ubiquitination.</text>
</comment>
<dbReference type="InterPro" id="IPR045005">
    <property type="entry name" value="BPM1-6"/>
</dbReference>
<dbReference type="InterPro" id="IPR002083">
    <property type="entry name" value="MATH/TRAF_dom"/>
</dbReference>
<feature type="domain" description="MATH" evidence="4">
    <location>
        <begin position="3"/>
        <end position="138"/>
    </location>
</feature>
<dbReference type="Gene3D" id="2.60.210.10">
    <property type="entry name" value="Apoptosis, Tumor Necrosis Factor Receptor Associated Protein 2, Chain A"/>
    <property type="match status" value="1"/>
</dbReference>
<dbReference type="SUPFAM" id="SSF49599">
    <property type="entry name" value="TRAF domain-like"/>
    <property type="match status" value="1"/>
</dbReference>
<dbReference type="SMART" id="SM00225">
    <property type="entry name" value="BTB"/>
    <property type="match status" value="1"/>
</dbReference>
<evidence type="ECO:0000256" key="1">
    <source>
        <dbReference type="ARBA" id="ARBA00004906"/>
    </source>
</evidence>
<evidence type="ECO:0000313" key="5">
    <source>
        <dbReference type="EMBL" id="GFP88490.1"/>
    </source>
</evidence>
<dbReference type="PROSITE" id="PS50144">
    <property type="entry name" value="MATH"/>
    <property type="match status" value="1"/>
</dbReference>
<dbReference type="Pfam" id="PF00651">
    <property type="entry name" value="BTB"/>
    <property type="match status" value="1"/>
</dbReference>
<accession>A0A830BLN6</accession>
<evidence type="ECO:0000259" key="4">
    <source>
        <dbReference type="PROSITE" id="PS50144"/>
    </source>
</evidence>
<dbReference type="Gene3D" id="1.25.40.420">
    <property type="match status" value="1"/>
</dbReference>
<dbReference type="Gene3D" id="3.30.710.10">
    <property type="entry name" value="Potassium Channel Kv1.1, Chain A"/>
    <property type="match status" value="1"/>
</dbReference>
<evidence type="ECO:0000313" key="6">
    <source>
        <dbReference type="Proteomes" id="UP000653305"/>
    </source>
</evidence>
<protein>
    <submittedName>
        <fullName evidence="5">BTB/POZ and math domain-containing protein 4</fullName>
    </submittedName>
</protein>
<reference evidence="5" key="1">
    <citation type="submission" date="2020-07" db="EMBL/GenBank/DDBJ databases">
        <title>Ethylene signaling mediates host invasion by parasitic plants.</title>
        <authorList>
            <person name="Yoshida S."/>
        </authorList>
    </citation>
    <scope>NUCLEOTIDE SEQUENCE</scope>
    <source>
        <strain evidence="5">Okayama</strain>
    </source>
</reference>
<comment type="similarity">
    <text evidence="2">Belongs to the Tdpoz family.</text>
</comment>
<dbReference type="GO" id="GO:0016567">
    <property type="term" value="P:protein ubiquitination"/>
    <property type="evidence" value="ECO:0007669"/>
    <property type="project" value="InterPro"/>
</dbReference>
<evidence type="ECO:0000256" key="2">
    <source>
        <dbReference type="ARBA" id="ARBA00010846"/>
    </source>
</evidence>
<dbReference type="SUPFAM" id="SSF54695">
    <property type="entry name" value="POZ domain"/>
    <property type="match status" value="1"/>
</dbReference>
<dbReference type="OrthoDB" id="880673at2759"/>
<dbReference type="PROSITE" id="PS50097">
    <property type="entry name" value="BTB"/>
    <property type="match status" value="1"/>
</dbReference>
<gene>
    <name evidence="5" type="ORF">PHJA_000992700</name>
</gene>
<dbReference type="Pfam" id="PF24570">
    <property type="entry name" value="BACK_BPM_SPOP"/>
    <property type="match status" value="1"/>
</dbReference>
<dbReference type="InterPro" id="IPR008974">
    <property type="entry name" value="TRAF-like"/>
</dbReference>
<dbReference type="InterPro" id="IPR056423">
    <property type="entry name" value="BACK_BPM_SPOP"/>
</dbReference>
<dbReference type="PANTHER" id="PTHR26379">
    <property type="entry name" value="BTB/POZ AND MATH DOMAIN-CONTAINING PROTEIN 1"/>
    <property type="match status" value="1"/>
</dbReference>
<feature type="domain" description="BTB" evidence="3">
    <location>
        <begin position="174"/>
        <end position="239"/>
    </location>
</feature>
<dbReference type="InterPro" id="IPR000210">
    <property type="entry name" value="BTB/POZ_dom"/>
</dbReference>
<dbReference type="AlphaFoldDB" id="A0A830BLN6"/>